<protein>
    <submittedName>
        <fullName evidence="2">Glycosyltransferase</fullName>
        <ecNumber evidence="2">2.4.-.-</ecNumber>
    </submittedName>
</protein>
<dbReference type="InterPro" id="IPR001173">
    <property type="entry name" value="Glyco_trans_2-like"/>
</dbReference>
<dbReference type="Pfam" id="PF00535">
    <property type="entry name" value="Glycos_transf_2"/>
    <property type="match status" value="1"/>
</dbReference>
<dbReference type="GO" id="GO:0016757">
    <property type="term" value="F:glycosyltransferase activity"/>
    <property type="evidence" value="ECO:0007669"/>
    <property type="project" value="UniProtKB-KW"/>
</dbReference>
<proteinExistence type="predicted"/>
<accession>A0ABU7MMF9</accession>
<name>A0ABU7MMF9_9BACT</name>
<feature type="domain" description="Glycosyltransferase 2-like" evidence="1">
    <location>
        <begin position="11"/>
        <end position="164"/>
    </location>
</feature>
<dbReference type="EC" id="2.4.-.-" evidence="2"/>
<organism evidence="2 3">
    <name type="scientific">Mycoplasmopsis ciconiae</name>
    <dbReference type="NCBI Taxonomy" id="561067"/>
    <lineage>
        <taxon>Bacteria</taxon>
        <taxon>Bacillati</taxon>
        <taxon>Mycoplasmatota</taxon>
        <taxon>Mycoplasmoidales</taxon>
        <taxon>Metamycoplasmataceae</taxon>
        <taxon>Mycoplasmopsis</taxon>
    </lineage>
</organism>
<dbReference type="Gene3D" id="3.90.550.10">
    <property type="entry name" value="Spore Coat Polysaccharide Biosynthesis Protein SpsA, Chain A"/>
    <property type="match status" value="1"/>
</dbReference>
<evidence type="ECO:0000259" key="1">
    <source>
        <dbReference type="Pfam" id="PF00535"/>
    </source>
</evidence>
<gene>
    <name evidence="2" type="ORF">V2E24_02650</name>
</gene>
<reference evidence="2" key="1">
    <citation type="submission" date="2024-01" db="EMBL/GenBank/DDBJ databases">
        <title>Genome sequence of Mycoplasma ciconiae type strain DSM 25251.</title>
        <authorList>
            <person name="Spergser J."/>
        </authorList>
    </citation>
    <scope>NUCLEOTIDE SEQUENCE [LARGE SCALE GENOMIC DNA]</scope>
    <source>
        <strain evidence="2">DSM 25251</strain>
    </source>
</reference>
<dbReference type="RefSeq" id="WP_330500875.1">
    <property type="nucleotide sequence ID" value="NZ_JAZDWZ010000007.1"/>
</dbReference>
<dbReference type="SUPFAM" id="SSF53448">
    <property type="entry name" value="Nucleotide-diphospho-sugar transferases"/>
    <property type="match status" value="1"/>
</dbReference>
<keyword evidence="2" id="KW-0808">Transferase</keyword>
<keyword evidence="2" id="KW-0328">Glycosyltransferase</keyword>
<comment type="caution">
    <text evidence="2">The sequence shown here is derived from an EMBL/GenBank/DDBJ whole genome shotgun (WGS) entry which is preliminary data.</text>
</comment>
<dbReference type="EMBL" id="JAZDWZ010000007">
    <property type="protein sequence ID" value="MEE3928463.1"/>
    <property type="molecule type" value="Genomic_DNA"/>
</dbReference>
<dbReference type="Proteomes" id="UP001344817">
    <property type="component" value="Unassembled WGS sequence"/>
</dbReference>
<evidence type="ECO:0000313" key="2">
    <source>
        <dbReference type="EMBL" id="MEE3928463.1"/>
    </source>
</evidence>
<evidence type="ECO:0000313" key="3">
    <source>
        <dbReference type="Proteomes" id="UP001344817"/>
    </source>
</evidence>
<dbReference type="InterPro" id="IPR029044">
    <property type="entry name" value="Nucleotide-diphossugar_trans"/>
</dbReference>
<keyword evidence="3" id="KW-1185">Reference proteome</keyword>
<sequence>MKLSIISSVTEYARDVRSFLNDLKDQDNQDFEIILTLNKSSNNKKTISVISEFSNFFGSRLKIIYNSKRQSQQFNIISAFRICKGDYVTIINSDTSLRKYYISRMGEVASRYDVDILEFKPRFVGSIRWKPKARINLSEPVKIANNPEVIAYSFPFIFNKIFKKSLVKKLEKHKTSSSSTDNKFAIELNYLLLLNAKKYMYYDQRLKREYFDLETWLNPQGFLTSFNAIDPVFKLHSQKVTYEFDYLRAYFMKLFLPGLLKGTFVFNKQYIFNHKILEQRRGEKIISKLDDIIKKVETTEAFKIFKETNIYMLKDNKETSLIKKRLDVSEWDDILQELE</sequence>